<dbReference type="InterPro" id="IPR016763">
    <property type="entry name" value="VAP"/>
</dbReference>
<dbReference type="Pfam" id="PF00635">
    <property type="entry name" value="Motile_Sperm"/>
    <property type="match status" value="1"/>
</dbReference>
<keyword evidence="10" id="KW-1185">Reference proteome</keyword>
<evidence type="ECO:0000256" key="7">
    <source>
        <dbReference type="SAM" id="Phobius"/>
    </source>
</evidence>
<dbReference type="GO" id="GO:0005886">
    <property type="term" value="C:plasma membrane"/>
    <property type="evidence" value="ECO:0007669"/>
    <property type="project" value="TreeGrafter"/>
</dbReference>
<dbReference type="Proteomes" id="UP001209540">
    <property type="component" value="Unassembled WGS sequence"/>
</dbReference>
<dbReference type="SUPFAM" id="SSF49354">
    <property type="entry name" value="PapD-like"/>
    <property type="match status" value="1"/>
</dbReference>
<evidence type="ECO:0000256" key="1">
    <source>
        <dbReference type="ARBA" id="ARBA00004211"/>
    </source>
</evidence>
<feature type="domain" description="MSP" evidence="8">
    <location>
        <begin position="2"/>
        <end position="126"/>
    </location>
</feature>
<accession>A0AAD5JX24</accession>
<comment type="similarity">
    <text evidence="2">Belongs to the VAMP-associated protein (VAP) (TC 9.B.17) family.</text>
</comment>
<proteinExistence type="inferred from homology"/>
<keyword evidence="4 7" id="KW-1133">Transmembrane helix</keyword>
<keyword evidence="5 7" id="KW-0472">Membrane</keyword>
<comment type="subcellular location">
    <subcellularLocation>
        <location evidence="1">Membrane</location>
        <topology evidence="1">Single-pass type IV membrane protein</topology>
    </subcellularLocation>
</comment>
<keyword evidence="3 7" id="KW-0812">Transmembrane</keyword>
<sequence>MSVQIEPEKFLTFQRPLIRTVEEILTIKNPHSTPVAFKVKTTAPKQYCVRPNSGIVDPESTREVLVMLQAFKEEPESDYRCKDKFLVQTVMVPADKQLLAVNDLWSQMEATDAASIKQHKLKCEFLPANTPEVEEPSVNGVHATTEQYIRQRSSPAPAASESTLQNDYDSTQNEVLQMKEKLQEYERELSNIRSLKEPSDQLVQSQQQGYPIQVLVMVAIAVFAMSYAIFGAKQ</sequence>
<dbReference type="GO" id="GO:0061817">
    <property type="term" value="P:endoplasmic reticulum-plasma membrane tethering"/>
    <property type="evidence" value="ECO:0007669"/>
    <property type="project" value="TreeGrafter"/>
</dbReference>
<name>A0AAD5JX24_9FUNG</name>
<dbReference type="GO" id="GO:0090158">
    <property type="term" value="P:endoplasmic reticulum membrane organization"/>
    <property type="evidence" value="ECO:0007669"/>
    <property type="project" value="TreeGrafter"/>
</dbReference>
<evidence type="ECO:0000256" key="6">
    <source>
        <dbReference type="SAM" id="Coils"/>
    </source>
</evidence>
<dbReference type="PANTHER" id="PTHR10809:SF6">
    <property type="entry name" value="AT11025P-RELATED"/>
    <property type="match status" value="1"/>
</dbReference>
<keyword evidence="6" id="KW-0175">Coiled coil</keyword>
<dbReference type="InterPro" id="IPR000535">
    <property type="entry name" value="MSP_dom"/>
</dbReference>
<dbReference type="AlphaFoldDB" id="A0AAD5JX24"/>
<dbReference type="InterPro" id="IPR008962">
    <property type="entry name" value="PapD-like_sf"/>
</dbReference>
<evidence type="ECO:0000256" key="4">
    <source>
        <dbReference type="ARBA" id="ARBA00022989"/>
    </source>
</evidence>
<evidence type="ECO:0000313" key="10">
    <source>
        <dbReference type="Proteomes" id="UP001209540"/>
    </source>
</evidence>
<dbReference type="GO" id="GO:0033149">
    <property type="term" value="F:FFAT motif binding"/>
    <property type="evidence" value="ECO:0007669"/>
    <property type="project" value="TreeGrafter"/>
</dbReference>
<evidence type="ECO:0000256" key="2">
    <source>
        <dbReference type="ARBA" id="ARBA00008932"/>
    </source>
</evidence>
<comment type="caution">
    <text evidence="9">The sequence shown here is derived from an EMBL/GenBank/DDBJ whole genome shotgun (WGS) entry which is preliminary data.</text>
</comment>
<dbReference type="Gene3D" id="2.60.40.10">
    <property type="entry name" value="Immunoglobulins"/>
    <property type="match status" value="1"/>
</dbReference>
<organism evidence="9 10">
    <name type="scientific">Phascolomyces articulosus</name>
    <dbReference type="NCBI Taxonomy" id="60185"/>
    <lineage>
        <taxon>Eukaryota</taxon>
        <taxon>Fungi</taxon>
        <taxon>Fungi incertae sedis</taxon>
        <taxon>Mucoromycota</taxon>
        <taxon>Mucoromycotina</taxon>
        <taxon>Mucoromycetes</taxon>
        <taxon>Mucorales</taxon>
        <taxon>Lichtheimiaceae</taxon>
        <taxon>Phascolomyces</taxon>
    </lineage>
</organism>
<feature type="coiled-coil region" evidence="6">
    <location>
        <begin position="161"/>
        <end position="195"/>
    </location>
</feature>
<dbReference type="PIRSF" id="PIRSF019693">
    <property type="entry name" value="VAMP-associated"/>
    <property type="match status" value="1"/>
</dbReference>
<dbReference type="PANTHER" id="PTHR10809">
    <property type="entry name" value="VESICLE-ASSOCIATED MEMBRANE PROTEIN-ASSOCIATED PROTEIN"/>
    <property type="match status" value="1"/>
</dbReference>
<evidence type="ECO:0000256" key="5">
    <source>
        <dbReference type="ARBA" id="ARBA00023136"/>
    </source>
</evidence>
<feature type="transmembrane region" description="Helical" evidence="7">
    <location>
        <begin position="210"/>
        <end position="230"/>
    </location>
</feature>
<gene>
    <name evidence="9" type="ORF">BDA99DRAFT_515430</name>
</gene>
<dbReference type="InterPro" id="IPR013783">
    <property type="entry name" value="Ig-like_fold"/>
</dbReference>
<protein>
    <submittedName>
        <fullName evidence="9">PapD-like protein</fullName>
    </submittedName>
</protein>
<dbReference type="PROSITE" id="PS50202">
    <property type="entry name" value="MSP"/>
    <property type="match status" value="1"/>
</dbReference>
<evidence type="ECO:0000259" key="8">
    <source>
        <dbReference type="PROSITE" id="PS50202"/>
    </source>
</evidence>
<reference evidence="9" key="1">
    <citation type="journal article" date="2022" name="IScience">
        <title>Evolution of zygomycete secretomes and the origins of terrestrial fungal ecologies.</title>
        <authorList>
            <person name="Chang Y."/>
            <person name="Wang Y."/>
            <person name="Mondo S."/>
            <person name="Ahrendt S."/>
            <person name="Andreopoulos W."/>
            <person name="Barry K."/>
            <person name="Beard J."/>
            <person name="Benny G.L."/>
            <person name="Blankenship S."/>
            <person name="Bonito G."/>
            <person name="Cuomo C."/>
            <person name="Desiro A."/>
            <person name="Gervers K.A."/>
            <person name="Hundley H."/>
            <person name="Kuo A."/>
            <person name="LaButti K."/>
            <person name="Lang B.F."/>
            <person name="Lipzen A."/>
            <person name="O'Donnell K."/>
            <person name="Pangilinan J."/>
            <person name="Reynolds N."/>
            <person name="Sandor L."/>
            <person name="Smith M.E."/>
            <person name="Tsang A."/>
            <person name="Grigoriev I.V."/>
            <person name="Stajich J.E."/>
            <person name="Spatafora J.W."/>
        </authorList>
    </citation>
    <scope>NUCLEOTIDE SEQUENCE</scope>
    <source>
        <strain evidence="9">RSA 2281</strain>
    </source>
</reference>
<reference evidence="9" key="2">
    <citation type="submission" date="2023-02" db="EMBL/GenBank/DDBJ databases">
        <authorList>
            <consortium name="DOE Joint Genome Institute"/>
            <person name="Mondo S.J."/>
            <person name="Chang Y."/>
            <person name="Wang Y."/>
            <person name="Ahrendt S."/>
            <person name="Andreopoulos W."/>
            <person name="Barry K."/>
            <person name="Beard J."/>
            <person name="Benny G.L."/>
            <person name="Blankenship S."/>
            <person name="Bonito G."/>
            <person name="Cuomo C."/>
            <person name="Desiro A."/>
            <person name="Gervers K.A."/>
            <person name="Hundley H."/>
            <person name="Kuo A."/>
            <person name="LaButti K."/>
            <person name="Lang B.F."/>
            <person name="Lipzen A."/>
            <person name="O'Donnell K."/>
            <person name="Pangilinan J."/>
            <person name="Reynolds N."/>
            <person name="Sandor L."/>
            <person name="Smith M.W."/>
            <person name="Tsang A."/>
            <person name="Grigoriev I.V."/>
            <person name="Stajich J.E."/>
            <person name="Spatafora J.W."/>
        </authorList>
    </citation>
    <scope>NUCLEOTIDE SEQUENCE</scope>
    <source>
        <strain evidence="9">RSA 2281</strain>
    </source>
</reference>
<dbReference type="GO" id="GO:0005789">
    <property type="term" value="C:endoplasmic reticulum membrane"/>
    <property type="evidence" value="ECO:0007669"/>
    <property type="project" value="InterPro"/>
</dbReference>
<evidence type="ECO:0000256" key="3">
    <source>
        <dbReference type="ARBA" id="ARBA00022692"/>
    </source>
</evidence>
<evidence type="ECO:0000313" key="9">
    <source>
        <dbReference type="EMBL" id="KAI9258171.1"/>
    </source>
</evidence>
<dbReference type="EMBL" id="JAIXMP010000019">
    <property type="protein sequence ID" value="KAI9258171.1"/>
    <property type="molecule type" value="Genomic_DNA"/>
</dbReference>